<sequence length="401" mass="45118">MACRGILVGSAARNTWLSGDRDIDIFIAVPEDGNLGDALEIAREIAPVHEERYAEHAYVHARIDGFDVDLVPCYDVRDPSKIKSAVDRTPFHSRYVSERIRGLEDEVLLLKQFMKGVGVYGSDLRTGGFSGYLAELLVIRYGSFLRVLEGASSWRPGTRINLAPGANIMAPLVVIDPVDPKRNVAAALTLDRMFQFVAAARCFLRSPDISFFFPLEAHTMSPDEIRAEIERRGTEFILLEIDAPDMVDDVLYPQMRKAEASIKNLLEREGFQVLRSDVDLVRGEDVRARLLFELSIWELPSVRIHIGPPVWEADHVSRFVKGHTSPLSGPYIDNGRLVVEIPRRYRKAVDLLEGEVHKISLGKHLSSGRIRTLSKREILEGVDESLAEFLTAYLNKRVRVC</sequence>
<comment type="subunit">
    <text evidence="10">Homodimer.</text>
</comment>
<name>A0B6Z1_METTP</name>
<feature type="binding site" evidence="10">
    <location>
        <position position="22"/>
    </location>
    <ligand>
        <name>Mg(2+)</name>
        <dbReference type="ChEBI" id="CHEBI:18420"/>
    </ligand>
</feature>
<evidence type="ECO:0000256" key="7">
    <source>
        <dbReference type="ARBA" id="ARBA00022840"/>
    </source>
</evidence>
<dbReference type="KEGG" id="mtp:Mthe_0675"/>
<feature type="binding site" evidence="10">
    <location>
        <position position="13"/>
    </location>
    <ligand>
        <name>CTP</name>
        <dbReference type="ChEBI" id="CHEBI:37563"/>
    </ligand>
</feature>
<dbReference type="Proteomes" id="UP000000674">
    <property type="component" value="Chromosome"/>
</dbReference>
<keyword evidence="7 10" id="KW-0067">ATP-binding</keyword>
<dbReference type="EMBL" id="CP000477">
    <property type="protein sequence ID" value="ABK14465.1"/>
    <property type="molecule type" value="Genomic_DNA"/>
</dbReference>
<dbReference type="GO" id="GO:0005524">
    <property type="term" value="F:ATP binding"/>
    <property type="evidence" value="ECO:0007669"/>
    <property type="project" value="UniProtKB-UniRule"/>
</dbReference>
<feature type="binding site" evidence="10">
    <location>
        <position position="111"/>
    </location>
    <ligand>
        <name>CTP</name>
        <dbReference type="ChEBI" id="CHEBI:37563"/>
    </ligand>
</feature>
<dbReference type="NCBIfam" id="TIGR03671">
    <property type="entry name" value="cca_archaeal"/>
    <property type="match status" value="1"/>
</dbReference>
<keyword evidence="9 10" id="KW-0694">RNA-binding</keyword>
<dbReference type="SUPFAM" id="SSF81631">
    <property type="entry name" value="PAP/OAS1 substrate-binding domain"/>
    <property type="match status" value="1"/>
</dbReference>
<evidence type="ECO:0000256" key="10">
    <source>
        <dbReference type="HAMAP-Rule" id="MF_01264"/>
    </source>
</evidence>
<dbReference type="Pfam" id="PF01909">
    <property type="entry name" value="NTP_transf_2"/>
    <property type="match status" value="1"/>
</dbReference>
<keyword evidence="8 10" id="KW-0460">Magnesium</keyword>
<evidence type="ECO:0000256" key="3">
    <source>
        <dbReference type="ARBA" id="ARBA00022695"/>
    </source>
</evidence>
<feature type="binding site" evidence="10">
    <location>
        <position position="92"/>
    </location>
    <ligand>
        <name>ATP</name>
        <dbReference type="ChEBI" id="CHEBI:30616"/>
    </ligand>
</feature>
<dbReference type="PANTHER" id="PTHR39643">
    <property type="entry name" value="CCA-ADDING ENZYME"/>
    <property type="match status" value="1"/>
</dbReference>
<organism evidence="14 15">
    <name type="scientific">Methanothrix thermoacetophila (strain DSM 6194 / JCM 14653 / NBRC 101360 / PT)</name>
    <name type="common">Methanosaeta thermophila</name>
    <dbReference type="NCBI Taxonomy" id="349307"/>
    <lineage>
        <taxon>Archaea</taxon>
        <taxon>Methanobacteriati</taxon>
        <taxon>Methanobacteriota</taxon>
        <taxon>Stenosarchaea group</taxon>
        <taxon>Methanomicrobia</taxon>
        <taxon>Methanotrichales</taxon>
        <taxon>Methanotrichaceae</taxon>
        <taxon>Methanothrix</taxon>
    </lineage>
</organism>
<keyword evidence="5 10" id="KW-0547">Nucleotide-binding</keyword>
<comment type="miscellaneous">
    <text evidence="10">A single active site specifically recognizes both ATP and CTP and is responsible for their addition.</text>
</comment>
<dbReference type="AlphaFoldDB" id="A0B6Z1"/>
<dbReference type="GO" id="GO:0042245">
    <property type="term" value="P:RNA repair"/>
    <property type="evidence" value="ECO:0007669"/>
    <property type="project" value="UniProtKB-KW"/>
</dbReference>
<dbReference type="GO" id="GO:0004810">
    <property type="term" value="F:CCA tRNA nucleotidyltransferase activity"/>
    <property type="evidence" value="ECO:0007669"/>
    <property type="project" value="UniProtKB-UniRule"/>
</dbReference>
<dbReference type="GO" id="GO:0160016">
    <property type="term" value="F:CCACCA tRNA nucleotidyltransferase activity"/>
    <property type="evidence" value="ECO:0007669"/>
    <property type="project" value="RHEA"/>
</dbReference>
<evidence type="ECO:0000256" key="9">
    <source>
        <dbReference type="ARBA" id="ARBA00022884"/>
    </source>
</evidence>
<dbReference type="InterPro" id="IPR002934">
    <property type="entry name" value="Polymerase_NTP_transf_dom"/>
</dbReference>
<keyword evidence="3 10" id="KW-0548">Nucleotidyltransferase</keyword>
<feature type="domain" description="tRNA nucleotidyltransferase substrate binding" evidence="12">
    <location>
        <begin position="105"/>
        <end position="213"/>
    </location>
</feature>
<evidence type="ECO:0000313" key="14">
    <source>
        <dbReference type="EMBL" id="ABK14465.1"/>
    </source>
</evidence>
<evidence type="ECO:0000256" key="8">
    <source>
        <dbReference type="ARBA" id="ARBA00022842"/>
    </source>
</evidence>
<evidence type="ECO:0000256" key="2">
    <source>
        <dbReference type="ARBA" id="ARBA00022694"/>
    </source>
</evidence>
<feature type="binding site" evidence="10">
    <location>
        <position position="120"/>
    </location>
    <ligand>
        <name>CTP</name>
        <dbReference type="ChEBI" id="CHEBI:37563"/>
    </ligand>
</feature>
<dbReference type="GO" id="GO:0000049">
    <property type="term" value="F:tRNA binding"/>
    <property type="evidence" value="ECO:0007669"/>
    <property type="project" value="UniProtKB-UniRule"/>
</dbReference>
<dbReference type="GO" id="GO:0001680">
    <property type="term" value="P:tRNA 3'-terminal CCA addition"/>
    <property type="evidence" value="ECO:0007669"/>
    <property type="project" value="UniProtKB-UniRule"/>
</dbReference>
<protein>
    <recommendedName>
        <fullName evidence="10">CCA-adding enzyme</fullName>
        <ecNumber evidence="10">2.7.7.72</ecNumber>
    </recommendedName>
    <alternativeName>
        <fullName evidence="10">CCA tRNA nucleotidyltransferase</fullName>
    </alternativeName>
    <alternativeName>
        <fullName evidence="10">tRNA CCA-pyrophosphorylase</fullName>
    </alternativeName>
    <alternativeName>
        <fullName evidence="10">tRNA adenylyl-/cytidylyl- transferase</fullName>
    </alternativeName>
    <alternativeName>
        <fullName evidence="10">tRNA nucleotidyltransferase</fullName>
    </alternativeName>
    <alternativeName>
        <fullName evidence="10">tRNA-NT</fullName>
    </alternativeName>
</protein>
<dbReference type="Gene3D" id="3.30.460.10">
    <property type="entry name" value="Beta Polymerase, domain 2"/>
    <property type="match status" value="1"/>
</dbReference>
<evidence type="ECO:0000256" key="4">
    <source>
        <dbReference type="ARBA" id="ARBA00022723"/>
    </source>
</evidence>
<dbReference type="CDD" id="cd05400">
    <property type="entry name" value="NT_2-5OAS_ClassI-CCAase"/>
    <property type="match status" value="1"/>
</dbReference>
<dbReference type="InterPro" id="IPR008229">
    <property type="entry name" value="CCA-adding_arc"/>
</dbReference>
<comment type="similarity">
    <text evidence="10">Belongs to the tRNA nucleotidyltransferase/poly(A) polymerase family. Archaeal CCA-adding enzyme subfamily.</text>
</comment>
<dbReference type="InterPro" id="IPR043519">
    <property type="entry name" value="NT_sf"/>
</dbReference>
<dbReference type="Gene3D" id="3.30.70.1550">
    <property type="entry name" value="Archaeal tRNA CCA-adding enzyme catalytic domain"/>
    <property type="match status" value="1"/>
</dbReference>
<feature type="binding site" evidence="10">
    <location>
        <position position="10"/>
    </location>
    <ligand>
        <name>CTP</name>
        <dbReference type="ChEBI" id="CHEBI:37563"/>
    </ligand>
</feature>
<dbReference type="STRING" id="349307.Mthe_0675"/>
<evidence type="ECO:0000259" key="12">
    <source>
        <dbReference type="Pfam" id="PF09249"/>
    </source>
</evidence>
<dbReference type="PANTHER" id="PTHR39643:SF1">
    <property type="entry name" value="CCA-ADDING ENZYME"/>
    <property type="match status" value="1"/>
</dbReference>
<dbReference type="InterPro" id="IPR042090">
    <property type="entry name" value="CCA_tRNA_nucleotrans_2"/>
</dbReference>
<feature type="binding site" evidence="10">
    <location>
        <position position="111"/>
    </location>
    <ligand>
        <name>ATP</name>
        <dbReference type="ChEBI" id="CHEBI:30616"/>
    </ligand>
</feature>
<feature type="binding site" evidence="10">
    <location>
        <position position="24"/>
    </location>
    <ligand>
        <name>Mg(2+)</name>
        <dbReference type="ChEBI" id="CHEBI:18420"/>
    </ligand>
</feature>
<comment type="catalytic activity">
    <reaction evidence="10">
        <text>a tRNA precursor + 2 CTP + ATP = a tRNA with a 3' CCA end + 3 diphosphate</text>
        <dbReference type="Rhea" id="RHEA:14433"/>
        <dbReference type="Rhea" id="RHEA-COMP:10465"/>
        <dbReference type="Rhea" id="RHEA-COMP:10468"/>
        <dbReference type="ChEBI" id="CHEBI:30616"/>
        <dbReference type="ChEBI" id="CHEBI:33019"/>
        <dbReference type="ChEBI" id="CHEBI:37563"/>
        <dbReference type="ChEBI" id="CHEBI:74896"/>
        <dbReference type="ChEBI" id="CHEBI:83071"/>
        <dbReference type="EC" id="2.7.7.72"/>
    </reaction>
</comment>
<evidence type="ECO:0000313" key="15">
    <source>
        <dbReference type="Proteomes" id="UP000000674"/>
    </source>
</evidence>
<gene>
    <name evidence="10" type="primary">cca</name>
    <name evidence="14" type="ordered locus">Mthe_0675</name>
</gene>
<dbReference type="Pfam" id="PF09249">
    <property type="entry name" value="tRNA_NucTransf2"/>
    <property type="match status" value="1"/>
</dbReference>
<feature type="domain" description="CCA-adding enzyme C-terminal" evidence="13">
    <location>
        <begin position="232"/>
        <end position="367"/>
    </location>
</feature>
<dbReference type="PIRSF" id="PIRSF005335">
    <property type="entry name" value="CCA_arch"/>
    <property type="match status" value="1"/>
</dbReference>
<dbReference type="InterPro" id="IPR006116">
    <property type="entry name" value="NT_2-5OAS_ClassI-CCAase"/>
</dbReference>
<dbReference type="GO" id="GO:0000287">
    <property type="term" value="F:magnesium ion binding"/>
    <property type="evidence" value="ECO:0007669"/>
    <property type="project" value="UniProtKB-UniRule"/>
</dbReference>
<dbReference type="InterPro" id="IPR015329">
    <property type="entry name" value="tRNA_NucTransf2"/>
</dbReference>
<comment type="function">
    <text evidence="10">Catalyzes the addition and repair of the essential 3'-terminal CCA sequence in tRNAs without using a nucleic acid template. Adds these three nucleotides in the order of C, C, and A to the tRNA nucleotide-73, using CTP and ATP as substrates and producing inorganic pyrophosphate. tRNA 3'-terminal CCA addition is required both for tRNA processing and repair. Also involved in tRNA surveillance by mediating tandem CCA addition to generate a CCACCA at the 3' terminus of unstable tRNAs. While stable tRNAs receive only 3'-terminal CCA, unstable tRNAs are marked with CCACCA and rapidly degraded.</text>
</comment>
<evidence type="ECO:0000256" key="1">
    <source>
        <dbReference type="ARBA" id="ARBA00022679"/>
    </source>
</evidence>
<feature type="binding site" evidence="10">
    <location>
        <position position="69"/>
    </location>
    <ligand>
        <name>Mg(2+)</name>
        <dbReference type="ChEBI" id="CHEBI:18420"/>
    </ligand>
</feature>
<dbReference type="SUPFAM" id="SSF81301">
    <property type="entry name" value="Nucleotidyltransferase"/>
    <property type="match status" value="1"/>
</dbReference>
<dbReference type="InterPro" id="IPR011068">
    <property type="entry name" value="NuclTrfase_I-like_C"/>
</dbReference>
<evidence type="ECO:0000256" key="5">
    <source>
        <dbReference type="ARBA" id="ARBA00022741"/>
    </source>
</evidence>
<proteinExistence type="inferred from homology"/>
<dbReference type="InterPro" id="IPR048833">
    <property type="entry name" value="CAA_C"/>
</dbReference>
<keyword evidence="15" id="KW-1185">Reference proteome</keyword>
<dbReference type="SUPFAM" id="SSF55003">
    <property type="entry name" value="PAP/Archaeal CCA-adding enzyme, C-terminal domain"/>
    <property type="match status" value="1"/>
</dbReference>
<evidence type="ECO:0000259" key="11">
    <source>
        <dbReference type="Pfam" id="PF01909"/>
    </source>
</evidence>
<dbReference type="HAMAP" id="MF_01264">
    <property type="entry name" value="CCA_arch"/>
    <property type="match status" value="1"/>
</dbReference>
<dbReference type="Pfam" id="PF21133">
    <property type="entry name" value="CAA_C"/>
    <property type="match status" value="1"/>
</dbReference>
<dbReference type="EC" id="2.7.7.72" evidence="10"/>
<feature type="domain" description="Polymerase nucleotidyl transferase" evidence="11">
    <location>
        <begin position="6"/>
        <end position="92"/>
    </location>
</feature>
<comment type="catalytic activity">
    <reaction evidence="10">
        <text>a tRNA with a 3' CCA end + 2 CTP + ATP = a tRNA with a 3' CCACCA end + 3 diphosphate</text>
        <dbReference type="Rhea" id="RHEA:76235"/>
        <dbReference type="Rhea" id="RHEA-COMP:10468"/>
        <dbReference type="Rhea" id="RHEA-COMP:18655"/>
        <dbReference type="ChEBI" id="CHEBI:30616"/>
        <dbReference type="ChEBI" id="CHEBI:33019"/>
        <dbReference type="ChEBI" id="CHEBI:37563"/>
        <dbReference type="ChEBI" id="CHEBI:83071"/>
        <dbReference type="ChEBI" id="CHEBI:195187"/>
    </reaction>
</comment>
<keyword evidence="4 10" id="KW-0479">Metal-binding</keyword>
<feature type="binding site" evidence="10">
    <location>
        <position position="120"/>
    </location>
    <ligand>
        <name>ATP</name>
        <dbReference type="ChEBI" id="CHEBI:30616"/>
    </ligand>
</feature>
<keyword evidence="6 10" id="KW-0692">RNA repair</keyword>
<evidence type="ECO:0000259" key="13">
    <source>
        <dbReference type="Pfam" id="PF21133"/>
    </source>
</evidence>
<evidence type="ECO:0000256" key="6">
    <source>
        <dbReference type="ARBA" id="ARBA00022800"/>
    </source>
</evidence>
<dbReference type="HOGENOM" id="CLU_044679_1_0_2"/>
<feature type="binding site" evidence="10">
    <location>
        <position position="10"/>
    </location>
    <ligand>
        <name>ATP</name>
        <dbReference type="ChEBI" id="CHEBI:30616"/>
    </ligand>
</feature>
<keyword evidence="1 10" id="KW-0808">Transferase</keyword>
<comment type="cofactor">
    <cofactor evidence="10">
        <name>Mg(2+)</name>
        <dbReference type="ChEBI" id="CHEBI:18420"/>
    </cofactor>
</comment>
<feature type="binding site" evidence="10">
    <location>
        <position position="13"/>
    </location>
    <ligand>
        <name>ATP</name>
        <dbReference type="ChEBI" id="CHEBI:30616"/>
    </ligand>
</feature>
<accession>A0B6Z1</accession>
<feature type="binding site" evidence="10">
    <location>
        <position position="92"/>
    </location>
    <ligand>
        <name>CTP</name>
        <dbReference type="ChEBI" id="CHEBI:37563"/>
    </ligand>
</feature>
<dbReference type="Gene3D" id="1.10.1410.30">
    <property type="entry name" value="CCA tRNA nucleotidyltransferase, domain 2"/>
    <property type="match status" value="1"/>
</dbReference>
<reference evidence="14 15" key="1">
    <citation type="submission" date="2006-10" db="EMBL/GenBank/DDBJ databases">
        <title>Complete sequence of Methanosaeta thermophila PT.</title>
        <authorList>
            <consortium name="US DOE Joint Genome Institute"/>
            <person name="Copeland A."/>
            <person name="Lucas S."/>
            <person name="Lapidus A."/>
            <person name="Barry K."/>
            <person name="Detter J.C."/>
            <person name="Glavina del Rio T."/>
            <person name="Hammon N."/>
            <person name="Israni S."/>
            <person name="Pitluck S."/>
            <person name="Chain P."/>
            <person name="Malfatti S."/>
            <person name="Shin M."/>
            <person name="Vergez L."/>
            <person name="Schmutz J."/>
            <person name="Larimer F."/>
            <person name="Land M."/>
            <person name="Hauser L."/>
            <person name="Kyrpides N."/>
            <person name="Kim E."/>
            <person name="Smith K.S."/>
            <person name="Ingram-Smith C."/>
            <person name="Richardson P."/>
        </authorList>
    </citation>
    <scope>NUCLEOTIDE SEQUENCE [LARGE SCALE GENOMIC DNA]</scope>
    <source>
        <strain evidence="15">DSM 6194 / JCM 14653 / NBRC 101360 / PT</strain>
    </source>
</reference>
<dbReference type="Gene3D" id="3.30.70.590">
    <property type="entry name" value="Poly(A) polymerase predicted RNA binding domain"/>
    <property type="match status" value="1"/>
</dbReference>
<keyword evidence="2 10" id="KW-0819">tRNA processing</keyword>